<protein>
    <submittedName>
        <fullName evidence="1">Uncharacterized protein</fullName>
    </submittedName>
</protein>
<reference evidence="2" key="1">
    <citation type="journal article" date="2023" name="G3 (Bethesda)">
        <title>Genome assembly and association tests identify interacting loci associated with vigor, precocity, and sex in interspecific pistachio rootstocks.</title>
        <authorList>
            <person name="Palmer W."/>
            <person name="Jacygrad E."/>
            <person name="Sagayaradj S."/>
            <person name="Cavanaugh K."/>
            <person name="Han R."/>
            <person name="Bertier L."/>
            <person name="Beede B."/>
            <person name="Kafkas S."/>
            <person name="Golino D."/>
            <person name="Preece J."/>
            <person name="Michelmore R."/>
        </authorList>
    </citation>
    <scope>NUCLEOTIDE SEQUENCE [LARGE SCALE GENOMIC DNA]</scope>
</reference>
<accession>A0ACC1BX69</accession>
<organism evidence="1 2">
    <name type="scientific">Pistacia atlantica</name>
    <dbReference type="NCBI Taxonomy" id="434234"/>
    <lineage>
        <taxon>Eukaryota</taxon>
        <taxon>Viridiplantae</taxon>
        <taxon>Streptophyta</taxon>
        <taxon>Embryophyta</taxon>
        <taxon>Tracheophyta</taxon>
        <taxon>Spermatophyta</taxon>
        <taxon>Magnoliopsida</taxon>
        <taxon>eudicotyledons</taxon>
        <taxon>Gunneridae</taxon>
        <taxon>Pentapetalae</taxon>
        <taxon>rosids</taxon>
        <taxon>malvids</taxon>
        <taxon>Sapindales</taxon>
        <taxon>Anacardiaceae</taxon>
        <taxon>Pistacia</taxon>
    </lineage>
</organism>
<dbReference type="EMBL" id="CM047899">
    <property type="protein sequence ID" value="KAJ0103661.1"/>
    <property type="molecule type" value="Genomic_DNA"/>
</dbReference>
<keyword evidence="2" id="KW-1185">Reference proteome</keyword>
<evidence type="ECO:0000313" key="2">
    <source>
        <dbReference type="Proteomes" id="UP001164250"/>
    </source>
</evidence>
<comment type="caution">
    <text evidence="1">The sequence shown here is derived from an EMBL/GenBank/DDBJ whole genome shotgun (WGS) entry which is preliminary data.</text>
</comment>
<name>A0ACC1BX69_9ROSI</name>
<evidence type="ECO:0000313" key="1">
    <source>
        <dbReference type="EMBL" id="KAJ0103661.1"/>
    </source>
</evidence>
<proteinExistence type="predicted"/>
<sequence length="156" mass="17311">MDSSLDNHQECDNGKDLISELPDGCIFKAAAKRLFCSCSVLEELRLQGYVKVKDTIANFTIVEPALKKLFILFRTSYEHLLVIHATAKLVVKSLSSVVIKCAHDYKVLCPGKLRILNGARFKGSMIGIHVKGVAKFLLSSRNSICIPSFNGRKDEL</sequence>
<gene>
    <name evidence="1" type="ORF">Patl1_04972</name>
</gene>
<dbReference type="Proteomes" id="UP001164250">
    <property type="component" value="Chromosome 3"/>
</dbReference>